<organism evidence="2 3">
    <name type="scientific">Trifolium medium</name>
    <dbReference type="NCBI Taxonomy" id="97028"/>
    <lineage>
        <taxon>Eukaryota</taxon>
        <taxon>Viridiplantae</taxon>
        <taxon>Streptophyta</taxon>
        <taxon>Embryophyta</taxon>
        <taxon>Tracheophyta</taxon>
        <taxon>Spermatophyta</taxon>
        <taxon>Magnoliopsida</taxon>
        <taxon>eudicotyledons</taxon>
        <taxon>Gunneridae</taxon>
        <taxon>Pentapetalae</taxon>
        <taxon>rosids</taxon>
        <taxon>fabids</taxon>
        <taxon>Fabales</taxon>
        <taxon>Fabaceae</taxon>
        <taxon>Papilionoideae</taxon>
        <taxon>50 kb inversion clade</taxon>
        <taxon>NPAAA clade</taxon>
        <taxon>Hologalegina</taxon>
        <taxon>IRL clade</taxon>
        <taxon>Trifolieae</taxon>
        <taxon>Trifolium</taxon>
    </lineage>
</organism>
<evidence type="ECO:0000313" key="3">
    <source>
        <dbReference type="Proteomes" id="UP000265520"/>
    </source>
</evidence>
<reference evidence="2 3" key="1">
    <citation type="journal article" date="2018" name="Front. Plant Sci.">
        <title>Red Clover (Trifolium pratense) and Zigzag Clover (T. medium) - A Picture of Genomic Similarities and Differences.</title>
        <authorList>
            <person name="Dluhosova J."/>
            <person name="Istvanek J."/>
            <person name="Nedelnik J."/>
            <person name="Repkova J."/>
        </authorList>
    </citation>
    <scope>NUCLEOTIDE SEQUENCE [LARGE SCALE GENOMIC DNA]</scope>
    <source>
        <strain evidence="3">cv. 10/8</strain>
        <tissue evidence="2">Leaf</tissue>
    </source>
</reference>
<comment type="caution">
    <text evidence="2">The sequence shown here is derived from an EMBL/GenBank/DDBJ whole genome shotgun (WGS) entry which is preliminary data.</text>
</comment>
<accession>A0A392TMY7</accession>
<feature type="non-terminal residue" evidence="2">
    <location>
        <position position="70"/>
    </location>
</feature>
<evidence type="ECO:0000256" key="1">
    <source>
        <dbReference type="SAM" id="MobiDB-lite"/>
    </source>
</evidence>
<feature type="region of interest" description="Disordered" evidence="1">
    <location>
        <begin position="47"/>
        <end position="70"/>
    </location>
</feature>
<keyword evidence="3" id="KW-1185">Reference proteome</keyword>
<dbReference type="EMBL" id="LXQA010620549">
    <property type="protein sequence ID" value="MCI62539.1"/>
    <property type="molecule type" value="Genomic_DNA"/>
</dbReference>
<protein>
    <submittedName>
        <fullName evidence="2">Uncharacterized protein</fullName>
    </submittedName>
</protein>
<sequence length="70" mass="8052">MNGFRYYLHKSRGWEYKSKSGVMIHYDEQDPNDLSGDEFEKDNMAVDEDNLGDNCSGSAKSPTYEKAHQN</sequence>
<name>A0A392TMY7_9FABA</name>
<evidence type="ECO:0000313" key="2">
    <source>
        <dbReference type="EMBL" id="MCI62539.1"/>
    </source>
</evidence>
<proteinExistence type="predicted"/>
<dbReference type="Proteomes" id="UP000265520">
    <property type="component" value="Unassembled WGS sequence"/>
</dbReference>
<dbReference type="AlphaFoldDB" id="A0A392TMY7"/>